<evidence type="ECO:0000256" key="3">
    <source>
        <dbReference type="ARBA" id="ARBA00022737"/>
    </source>
</evidence>
<evidence type="ECO:0000256" key="5">
    <source>
        <dbReference type="ARBA" id="ARBA00023157"/>
    </source>
</evidence>
<dbReference type="PANTHER" id="PTHR23277">
    <property type="entry name" value="NECTIN-RELATED"/>
    <property type="match status" value="1"/>
</dbReference>
<evidence type="ECO:0000256" key="4">
    <source>
        <dbReference type="ARBA" id="ARBA00023136"/>
    </source>
</evidence>
<evidence type="ECO:0000256" key="6">
    <source>
        <dbReference type="ARBA" id="ARBA00023180"/>
    </source>
</evidence>
<dbReference type="InterPro" id="IPR013783">
    <property type="entry name" value="Ig-like_fold"/>
</dbReference>
<dbReference type="EMBL" id="MRZV01000034">
    <property type="protein sequence ID" value="PIK61346.1"/>
    <property type="molecule type" value="Genomic_DNA"/>
</dbReference>
<dbReference type="Proteomes" id="UP000230750">
    <property type="component" value="Unassembled WGS sequence"/>
</dbReference>
<dbReference type="OrthoDB" id="547680at2759"/>
<keyword evidence="2" id="KW-0732">Signal</keyword>
<dbReference type="GO" id="GO:0005912">
    <property type="term" value="C:adherens junction"/>
    <property type="evidence" value="ECO:0007669"/>
    <property type="project" value="TreeGrafter"/>
</dbReference>
<dbReference type="PANTHER" id="PTHR23277:SF108">
    <property type="entry name" value="FASCICLIN-3"/>
    <property type="match status" value="1"/>
</dbReference>
<evidence type="ECO:0000256" key="1">
    <source>
        <dbReference type="ARBA" id="ARBA00004370"/>
    </source>
</evidence>
<keyword evidence="7" id="KW-1133">Transmembrane helix</keyword>
<evidence type="ECO:0000259" key="8">
    <source>
        <dbReference type="PROSITE" id="PS50835"/>
    </source>
</evidence>
<proteinExistence type="predicted"/>
<keyword evidence="10" id="KW-1185">Reference proteome</keyword>
<dbReference type="InterPro" id="IPR007110">
    <property type="entry name" value="Ig-like_dom"/>
</dbReference>
<comment type="subcellular location">
    <subcellularLocation>
        <location evidence="1">Membrane</location>
    </subcellularLocation>
</comment>
<evidence type="ECO:0000313" key="9">
    <source>
        <dbReference type="EMBL" id="PIK61346.1"/>
    </source>
</evidence>
<keyword evidence="5" id="KW-1015">Disulfide bond</keyword>
<sequence length="333" mass="37649">MNTVAQYMGRSVIQTFHTYCTVFEANLTLSLHNNIFEERSNLTADCCIQLNSLSGDIRLQWFLDDQIIDDMQPSSREKKIDSHTQICSSLMFMANRAHTGKSLECRVEQYPSLNSSVTLQVDYPPFVKLVSLVTSDSRWLSNGTCLKVVCEASGNPMPTVYLQNQNGLQNWQTMSLEHINSQDSSNRTVFSFHVNPYASRKYRCLATNYLANVTSEQTETIRNGADKLTIAVVACVVVAILITLLLILKITKSGTRCNDGLVNRPRLSSRRHYVTRTNHSFTEEGTLDNDDYDIVYQSASQQSVTRFHGLSTDREISITHTYASTDSHYIELI</sequence>
<dbReference type="AlphaFoldDB" id="A0A2G8LM63"/>
<dbReference type="GO" id="GO:0007156">
    <property type="term" value="P:homophilic cell adhesion via plasma membrane adhesion molecules"/>
    <property type="evidence" value="ECO:0007669"/>
    <property type="project" value="TreeGrafter"/>
</dbReference>
<reference evidence="9 10" key="1">
    <citation type="journal article" date="2017" name="PLoS Biol.">
        <title>The sea cucumber genome provides insights into morphological evolution and visceral regeneration.</title>
        <authorList>
            <person name="Zhang X."/>
            <person name="Sun L."/>
            <person name="Yuan J."/>
            <person name="Sun Y."/>
            <person name="Gao Y."/>
            <person name="Zhang L."/>
            <person name="Li S."/>
            <person name="Dai H."/>
            <person name="Hamel J.F."/>
            <person name="Liu C."/>
            <person name="Yu Y."/>
            <person name="Liu S."/>
            <person name="Lin W."/>
            <person name="Guo K."/>
            <person name="Jin S."/>
            <person name="Xu P."/>
            <person name="Storey K.B."/>
            <person name="Huan P."/>
            <person name="Zhang T."/>
            <person name="Zhou Y."/>
            <person name="Zhang J."/>
            <person name="Lin C."/>
            <person name="Li X."/>
            <person name="Xing L."/>
            <person name="Huo D."/>
            <person name="Sun M."/>
            <person name="Wang L."/>
            <person name="Mercier A."/>
            <person name="Li F."/>
            <person name="Yang H."/>
            <person name="Xiang J."/>
        </authorList>
    </citation>
    <scope>NUCLEOTIDE SEQUENCE [LARGE SCALE GENOMIC DNA]</scope>
    <source>
        <strain evidence="9">Shaxun</strain>
        <tissue evidence="9">Muscle</tissue>
    </source>
</reference>
<keyword evidence="7" id="KW-0812">Transmembrane</keyword>
<keyword evidence="6" id="KW-0325">Glycoprotein</keyword>
<comment type="caution">
    <text evidence="9">The sequence shown here is derived from an EMBL/GenBank/DDBJ whole genome shotgun (WGS) entry which is preliminary data.</text>
</comment>
<evidence type="ECO:0000256" key="2">
    <source>
        <dbReference type="ARBA" id="ARBA00022729"/>
    </source>
</evidence>
<evidence type="ECO:0000313" key="10">
    <source>
        <dbReference type="Proteomes" id="UP000230750"/>
    </source>
</evidence>
<feature type="domain" description="Ig-like" evidence="8">
    <location>
        <begin position="124"/>
        <end position="222"/>
    </location>
</feature>
<dbReference type="SUPFAM" id="SSF48726">
    <property type="entry name" value="Immunoglobulin"/>
    <property type="match status" value="1"/>
</dbReference>
<dbReference type="InterPro" id="IPR051427">
    <property type="entry name" value="Nectin/Nectin-like"/>
</dbReference>
<gene>
    <name evidence="9" type="ORF">BSL78_01704</name>
</gene>
<protein>
    <submittedName>
        <fullName evidence="9">Putative cell adhesion molecule 2</fullName>
    </submittedName>
</protein>
<organism evidence="9 10">
    <name type="scientific">Stichopus japonicus</name>
    <name type="common">Sea cucumber</name>
    <dbReference type="NCBI Taxonomy" id="307972"/>
    <lineage>
        <taxon>Eukaryota</taxon>
        <taxon>Metazoa</taxon>
        <taxon>Echinodermata</taxon>
        <taxon>Eleutherozoa</taxon>
        <taxon>Echinozoa</taxon>
        <taxon>Holothuroidea</taxon>
        <taxon>Aspidochirotacea</taxon>
        <taxon>Aspidochirotida</taxon>
        <taxon>Stichopodidae</taxon>
        <taxon>Apostichopus</taxon>
    </lineage>
</organism>
<dbReference type="PROSITE" id="PS50835">
    <property type="entry name" value="IG_LIKE"/>
    <property type="match status" value="1"/>
</dbReference>
<evidence type="ECO:0000256" key="7">
    <source>
        <dbReference type="SAM" id="Phobius"/>
    </source>
</evidence>
<dbReference type="GO" id="GO:0007157">
    <property type="term" value="P:heterophilic cell-cell adhesion via plasma membrane cell adhesion molecules"/>
    <property type="evidence" value="ECO:0007669"/>
    <property type="project" value="TreeGrafter"/>
</dbReference>
<dbReference type="GO" id="GO:0016020">
    <property type="term" value="C:membrane"/>
    <property type="evidence" value="ECO:0007669"/>
    <property type="project" value="UniProtKB-SubCell"/>
</dbReference>
<dbReference type="InterPro" id="IPR036179">
    <property type="entry name" value="Ig-like_dom_sf"/>
</dbReference>
<keyword evidence="4 7" id="KW-0472">Membrane</keyword>
<accession>A0A2G8LM63</accession>
<feature type="transmembrane region" description="Helical" evidence="7">
    <location>
        <begin position="228"/>
        <end position="248"/>
    </location>
</feature>
<keyword evidence="3" id="KW-0677">Repeat</keyword>
<name>A0A2G8LM63_STIJA</name>
<dbReference type="Gene3D" id="2.60.40.10">
    <property type="entry name" value="Immunoglobulins"/>
    <property type="match status" value="2"/>
</dbReference>